<keyword evidence="10" id="KW-0325">Glycoprotein</keyword>
<dbReference type="GeneID" id="106512127"/>
<sequence>MARLCASPRFVSRWRTDRSVLFSCLCLIVLASAAEAGLYTASDQIVLLSQRNVRSALVNSSAAMVVEFYASWCGHCVAFSPYYKKLARDIKEWKPAVNVAAIDCAEEGNNKVCSYDYEVRGYPTIKFFPAYSEADSTGRPYRDLRNLRHRIIDSLEAHKEPWPPACPPLEPISQAELDVFFETNNVQHLALIFEDVNSYVGREVTLDLLQFDNIAVRRVLKSDHSLVTKLGVTEFPSCYLHQPGGNFTRLRVNFEARAFYSYALQRLPGVVRSGNPPMVLTQIHTNSTEEPWRPFNRSRVYMADLESALHYSLRVEVAAFDVLEKDTLKALNKYVSVLAKYFPGRPMVMNLLKSLNSWLKNQTDNQISYEAFKQVLDNTAQVPHTALPEGVRWVGCQGSQPHFRRYPCGVWTLFHVLTVQANATGGSDHLEVLNAMRNYIRHFFGCRDCAEHFENMAREDLASVDSLQSAMTWLWFRHNRVNNRIAGALSEDPLFPKIQWPSPEMCPSCHTVSESGEHKWKKEQVLSFLLSYFSSSSILTDYLEDETQILEKQKEKHARQQEAAAARKHRERKAREALNSVTLPPSPSPAEEEEEEEEESPQDEAVAYEEEEGEEGAQAASEMEGKSSEPTSWVQTEMDLSRDRRQAPRFSRFAGMRFGKPEGNRGLPSIIGMRFREKRDDIVDLDSFVNQHFKDKALQLAASSRVKQRTLQTKVEQEPRPGFGLSMELDTALGMMGLQPVDVDLEGKGKRRQKRGLAGQYFRRETEMTHKGRWMSALSIGFSNLDISLCVVLYSLSAICLVLMYHFFKNRLKRRPVKIALA</sequence>
<dbReference type="SUPFAM" id="SSF52833">
    <property type="entry name" value="Thioredoxin-like"/>
    <property type="match status" value="1"/>
</dbReference>
<evidence type="ECO:0000256" key="1">
    <source>
        <dbReference type="ARBA" id="ARBA00001974"/>
    </source>
</evidence>
<dbReference type="PRINTS" id="PR00421">
    <property type="entry name" value="THIOREDOXIN"/>
</dbReference>
<dbReference type="Proteomes" id="UP000192220">
    <property type="component" value="Unplaced"/>
</dbReference>
<feature type="domain" description="ERV/ALR sulfhydryl oxidase" evidence="15">
    <location>
        <begin position="399"/>
        <end position="500"/>
    </location>
</feature>
<feature type="transmembrane region" description="Helical" evidence="13">
    <location>
        <begin position="785"/>
        <end position="808"/>
    </location>
</feature>
<dbReference type="InterPro" id="IPR013766">
    <property type="entry name" value="Thioredoxin_domain"/>
</dbReference>
<evidence type="ECO:0000313" key="17">
    <source>
        <dbReference type="Proteomes" id="UP000192220"/>
    </source>
</evidence>
<accession>A0A2I4AL97</accession>
<proteinExistence type="inferred from homology"/>
<dbReference type="InterPro" id="IPR039798">
    <property type="entry name" value="Sulfhydryl_oxidase"/>
</dbReference>
<dbReference type="Gene3D" id="3.40.30.10">
    <property type="entry name" value="Glutaredoxin"/>
    <property type="match status" value="2"/>
</dbReference>
<organism evidence="17 18">
    <name type="scientific">Austrofundulus limnaeus</name>
    <name type="common">Annual killifish</name>
    <dbReference type="NCBI Taxonomy" id="52670"/>
    <lineage>
        <taxon>Eukaryota</taxon>
        <taxon>Metazoa</taxon>
        <taxon>Chordata</taxon>
        <taxon>Craniata</taxon>
        <taxon>Vertebrata</taxon>
        <taxon>Euteleostomi</taxon>
        <taxon>Actinopterygii</taxon>
        <taxon>Neopterygii</taxon>
        <taxon>Teleostei</taxon>
        <taxon>Neoteleostei</taxon>
        <taxon>Acanthomorphata</taxon>
        <taxon>Ovalentaria</taxon>
        <taxon>Atherinomorphae</taxon>
        <taxon>Cyprinodontiformes</taxon>
        <taxon>Rivulidae</taxon>
        <taxon>Austrofundulus</taxon>
    </lineage>
</organism>
<comment type="catalytic activity">
    <reaction evidence="12 13">
        <text>2 R'C(R)SH + O2 = R'C(R)S-S(R)CR' + H2O2</text>
        <dbReference type="Rhea" id="RHEA:17357"/>
        <dbReference type="ChEBI" id="CHEBI:15379"/>
        <dbReference type="ChEBI" id="CHEBI:16240"/>
        <dbReference type="ChEBI" id="CHEBI:16520"/>
        <dbReference type="ChEBI" id="CHEBI:17412"/>
        <dbReference type="EC" id="1.8.3.2"/>
    </reaction>
</comment>
<dbReference type="InterPro" id="IPR040986">
    <property type="entry name" value="QSOX_FAD-bd_dom"/>
</dbReference>
<dbReference type="GO" id="GO:0003756">
    <property type="term" value="F:protein disulfide isomerase activity"/>
    <property type="evidence" value="ECO:0007669"/>
    <property type="project" value="TreeGrafter"/>
</dbReference>
<dbReference type="InterPro" id="IPR041269">
    <property type="entry name" value="QSOX_Trx1"/>
</dbReference>
<feature type="compositionally biased region" description="Acidic residues" evidence="14">
    <location>
        <begin position="590"/>
        <end position="615"/>
    </location>
</feature>
<dbReference type="FunFam" id="3.40.30.10:FF:000080">
    <property type="entry name" value="Sulfhydryl oxidase"/>
    <property type="match status" value="1"/>
</dbReference>
<dbReference type="PROSITE" id="PS51352">
    <property type="entry name" value="THIOREDOXIN_2"/>
    <property type="match status" value="1"/>
</dbReference>
<evidence type="ECO:0000259" key="15">
    <source>
        <dbReference type="PROSITE" id="PS51324"/>
    </source>
</evidence>
<dbReference type="GO" id="GO:0000139">
    <property type="term" value="C:Golgi membrane"/>
    <property type="evidence" value="ECO:0007669"/>
    <property type="project" value="TreeGrafter"/>
</dbReference>
<name>A0A2I4AL97_AUSLI</name>
<comment type="subcellular location">
    <subcellularLocation>
        <location evidence="2">Secreted</location>
    </subcellularLocation>
</comment>
<evidence type="ECO:0000256" key="2">
    <source>
        <dbReference type="ARBA" id="ARBA00004613"/>
    </source>
</evidence>
<evidence type="ECO:0000256" key="4">
    <source>
        <dbReference type="ARBA" id="ARBA00022525"/>
    </source>
</evidence>
<comment type="function">
    <text evidence="11">Catalyzes the oxidation of sulfhydryl groups in peptide and protein thiols to disulfides with the reduction of oxygen to hydrogen peroxide. Plays a role in disulfide bond formation in a variety of extracellular proteins. In fibroblasts, required for normal incorporation of laminin into the extracellular matrix, and thereby for normal cell-cell adhesion and cell migration.</text>
</comment>
<keyword evidence="6" id="KW-0732">Signal</keyword>
<dbReference type="Gene3D" id="1.20.120.1960">
    <property type="entry name" value="QSOX sulfhydryl oxidase domain"/>
    <property type="match status" value="1"/>
</dbReference>
<keyword evidence="13" id="KW-0812">Transmembrane</keyword>
<dbReference type="EC" id="1.8.3.2" evidence="13"/>
<keyword evidence="7 13" id="KW-0274">FAD</keyword>
<dbReference type="PROSITE" id="PS00194">
    <property type="entry name" value="THIOREDOXIN_1"/>
    <property type="match status" value="1"/>
</dbReference>
<dbReference type="Pfam" id="PF18371">
    <property type="entry name" value="FAD_SOX"/>
    <property type="match status" value="1"/>
</dbReference>
<dbReference type="FunFam" id="1.20.120.310:FF:000001">
    <property type="entry name" value="Sulfhydryl oxidase"/>
    <property type="match status" value="1"/>
</dbReference>
<evidence type="ECO:0000259" key="16">
    <source>
        <dbReference type="PROSITE" id="PS51352"/>
    </source>
</evidence>
<dbReference type="PANTHER" id="PTHR22897:SF6">
    <property type="entry name" value="SULFHYDRYL OXIDASE 1"/>
    <property type="match status" value="1"/>
</dbReference>
<keyword evidence="9" id="KW-1015">Disulfide bond</keyword>
<dbReference type="SUPFAM" id="SSF69000">
    <property type="entry name" value="FAD-dependent thiol oxidase"/>
    <property type="match status" value="1"/>
</dbReference>
<dbReference type="InParanoid" id="A0A2I4AL97"/>
<dbReference type="InterPro" id="IPR017937">
    <property type="entry name" value="Thioredoxin_CS"/>
</dbReference>
<dbReference type="PANTHER" id="PTHR22897">
    <property type="entry name" value="QUIESCIN Q6-RELATED SULFHYDRYL OXIDASE"/>
    <property type="match status" value="1"/>
</dbReference>
<dbReference type="AlphaFoldDB" id="A0A2I4AL97"/>
<dbReference type="InterPro" id="IPR036774">
    <property type="entry name" value="ERV/ALR_sulphydryl_oxid_sf"/>
</dbReference>
<keyword evidence="13" id="KW-1133">Transmembrane helix</keyword>
<dbReference type="Gene3D" id="1.20.120.310">
    <property type="entry name" value="ERV/ALR sulfhydryl oxidase domain"/>
    <property type="match status" value="1"/>
</dbReference>
<evidence type="ECO:0000256" key="5">
    <source>
        <dbReference type="ARBA" id="ARBA00022630"/>
    </source>
</evidence>
<feature type="region of interest" description="Disordered" evidence="14">
    <location>
        <begin position="553"/>
        <end position="645"/>
    </location>
</feature>
<evidence type="ECO:0000313" key="18">
    <source>
        <dbReference type="RefSeq" id="XP_013856267.1"/>
    </source>
</evidence>
<comment type="cofactor">
    <cofactor evidence="1 13">
        <name>FAD</name>
        <dbReference type="ChEBI" id="CHEBI:57692"/>
    </cofactor>
</comment>
<evidence type="ECO:0000256" key="3">
    <source>
        <dbReference type="ARBA" id="ARBA00006041"/>
    </source>
</evidence>
<dbReference type="FunCoup" id="A0A2I4AL97">
    <property type="interactions" value="562"/>
</dbReference>
<keyword evidence="5 13" id="KW-0285">Flavoprotein</keyword>
<evidence type="ECO:0000256" key="7">
    <source>
        <dbReference type="ARBA" id="ARBA00022827"/>
    </source>
</evidence>
<comment type="similarity">
    <text evidence="3 13">Belongs to the quiescin-sulfhydryl oxidase (QSOX) family.</text>
</comment>
<dbReference type="STRING" id="52670.A0A2I4AL97"/>
<dbReference type="OrthoDB" id="59470at2759"/>
<dbReference type="FunFam" id="3.40.30.10:FF:000073">
    <property type="entry name" value="Sulfhydryl oxidase"/>
    <property type="match status" value="1"/>
</dbReference>
<dbReference type="InterPro" id="IPR042568">
    <property type="entry name" value="QSOX_FAD-bd_sf"/>
</dbReference>
<keyword evidence="8 13" id="KW-0560">Oxidoreductase</keyword>
<dbReference type="Pfam" id="PF00085">
    <property type="entry name" value="Thioredoxin"/>
    <property type="match status" value="1"/>
</dbReference>
<dbReference type="GO" id="GO:0016971">
    <property type="term" value="F:flavin-dependent sulfhydryl oxidase activity"/>
    <property type="evidence" value="ECO:0007669"/>
    <property type="project" value="InterPro"/>
</dbReference>
<evidence type="ECO:0000256" key="14">
    <source>
        <dbReference type="SAM" id="MobiDB-lite"/>
    </source>
</evidence>
<evidence type="ECO:0000256" key="12">
    <source>
        <dbReference type="ARBA" id="ARBA00048864"/>
    </source>
</evidence>
<evidence type="ECO:0000256" key="11">
    <source>
        <dbReference type="ARBA" id="ARBA00045804"/>
    </source>
</evidence>
<keyword evidence="4" id="KW-0964">Secreted</keyword>
<dbReference type="InterPro" id="IPR036249">
    <property type="entry name" value="Thioredoxin-like_sf"/>
</dbReference>
<dbReference type="CDD" id="cd02992">
    <property type="entry name" value="PDI_a_QSOX"/>
    <property type="match status" value="1"/>
</dbReference>
<reference evidence="18" key="1">
    <citation type="submission" date="2025-08" db="UniProtKB">
        <authorList>
            <consortium name="RefSeq"/>
        </authorList>
    </citation>
    <scope>IDENTIFICATION</scope>
</reference>
<dbReference type="RefSeq" id="XP_013856267.1">
    <property type="nucleotide sequence ID" value="XM_014000813.1"/>
</dbReference>
<dbReference type="Pfam" id="PF04777">
    <property type="entry name" value="Evr1_Alr"/>
    <property type="match status" value="1"/>
</dbReference>
<protein>
    <recommendedName>
        <fullName evidence="13">Sulfhydryl oxidase</fullName>
        <ecNumber evidence="13">1.8.3.2</ecNumber>
    </recommendedName>
</protein>
<dbReference type="KEGG" id="alim:106512127"/>
<evidence type="ECO:0000256" key="9">
    <source>
        <dbReference type="ARBA" id="ARBA00023157"/>
    </source>
</evidence>
<dbReference type="CTD" id="5768"/>
<dbReference type="GO" id="GO:0006457">
    <property type="term" value="P:protein folding"/>
    <property type="evidence" value="ECO:0007669"/>
    <property type="project" value="TreeGrafter"/>
</dbReference>
<evidence type="ECO:0000256" key="10">
    <source>
        <dbReference type="ARBA" id="ARBA00023180"/>
    </source>
</evidence>
<evidence type="ECO:0000256" key="6">
    <source>
        <dbReference type="ARBA" id="ARBA00022729"/>
    </source>
</evidence>
<keyword evidence="13" id="KW-0472">Membrane</keyword>
<dbReference type="FunFam" id="1.20.120.1960:FF:000001">
    <property type="entry name" value="Sulfhydryl oxidase"/>
    <property type="match status" value="1"/>
</dbReference>
<dbReference type="PROSITE" id="PS51324">
    <property type="entry name" value="ERV_ALR"/>
    <property type="match status" value="1"/>
</dbReference>
<keyword evidence="17" id="KW-1185">Reference proteome</keyword>
<evidence type="ECO:0000256" key="13">
    <source>
        <dbReference type="RuleBase" id="RU371123"/>
    </source>
</evidence>
<evidence type="ECO:0000256" key="8">
    <source>
        <dbReference type="ARBA" id="ARBA00023002"/>
    </source>
</evidence>
<dbReference type="Pfam" id="PF18108">
    <property type="entry name" value="QSOX_Trx1"/>
    <property type="match status" value="1"/>
</dbReference>
<gene>
    <name evidence="18" type="primary">qsox1</name>
</gene>
<dbReference type="InterPro" id="IPR017905">
    <property type="entry name" value="ERV/ALR_sulphydryl_oxidase"/>
</dbReference>
<feature type="domain" description="Thioredoxin" evidence="16">
    <location>
        <begin position="27"/>
        <end position="157"/>
    </location>
</feature>
<dbReference type="GO" id="GO:0005615">
    <property type="term" value="C:extracellular space"/>
    <property type="evidence" value="ECO:0007669"/>
    <property type="project" value="TreeGrafter"/>
</dbReference>